<keyword evidence="2" id="KW-1185">Reference proteome</keyword>
<evidence type="ECO:0000313" key="1">
    <source>
        <dbReference type="EMBL" id="EEF25749.1"/>
    </source>
</evidence>
<name>B9TEG3_RICCO</name>
<sequence>MRSYSVSFDNVSVSAVQDLFSLVAASNKPCYLLGYEFSQTLHGDVGDAKEEMLRIKIGRGTTSVGTGGSAVTPVPLDSSAETAAGFTCRANDATTQSSGGTEVYIAAPAFNVRSGIKE</sequence>
<organism evidence="1 2">
    <name type="scientific">Ricinus communis</name>
    <name type="common">Castor bean</name>
    <dbReference type="NCBI Taxonomy" id="3988"/>
    <lineage>
        <taxon>Eukaryota</taxon>
        <taxon>Viridiplantae</taxon>
        <taxon>Streptophyta</taxon>
        <taxon>Embryophyta</taxon>
        <taxon>Tracheophyta</taxon>
        <taxon>Spermatophyta</taxon>
        <taxon>Magnoliopsida</taxon>
        <taxon>eudicotyledons</taxon>
        <taxon>Gunneridae</taxon>
        <taxon>Pentapetalae</taxon>
        <taxon>rosids</taxon>
        <taxon>fabids</taxon>
        <taxon>Malpighiales</taxon>
        <taxon>Euphorbiaceae</taxon>
        <taxon>Acalyphoideae</taxon>
        <taxon>Acalypheae</taxon>
        <taxon>Ricinus</taxon>
    </lineage>
</organism>
<protein>
    <submittedName>
        <fullName evidence="1">Uncharacterized protein</fullName>
    </submittedName>
</protein>
<dbReference type="InParanoid" id="B9TEG3"/>
<dbReference type="Proteomes" id="UP000008311">
    <property type="component" value="Unassembled WGS sequence"/>
</dbReference>
<reference evidence="2" key="1">
    <citation type="journal article" date="2010" name="Nat. Biotechnol.">
        <title>Draft genome sequence of the oilseed species Ricinus communis.</title>
        <authorList>
            <person name="Chan A.P."/>
            <person name="Crabtree J."/>
            <person name="Zhao Q."/>
            <person name="Lorenzi H."/>
            <person name="Orvis J."/>
            <person name="Puiu D."/>
            <person name="Melake-Berhan A."/>
            <person name="Jones K.M."/>
            <person name="Redman J."/>
            <person name="Chen G."/>
            <person name="Cahoon E.B."/>
            <person name="Gedil M."/>
            <person name="Stanke M."/>
            <person name="Haas B.J."/>
            <person name="Wortman J.R."/>
            <person name="Fraser-Liggett C.M."/>
            <person name="Ravel J."/>
            <person name="Rabinowicz P.D."/>
        </authorList>
    </citation>
    <scope>NUCLEOTIDE SEQUENCE [LARGE SCALE GENOMIC DNA]</scope>
    <source>
        <strain evidence="2">cv. Hale</strain>
    </source>
</reference>
<gene>
    <name evidence="1" type="ORF">RCOM_1784580</name>
</gene>
<accession>B9TEG3</accession>
<feature type="non-terminal residue" evidence="1">
    <location>
        <position position="118"/>
    </location>
</feature>
<dbReference type="AlphaFoldDB" id="B9TEG3"/>
<proteinExistence type="predicted"/>
<dbReference type="EMBL" id="EQ978998">
    <property type="protein sequence ID" value="EEF25749.1"/>
    <property type="molecule type" value="Genomic_DNA"/>
</dbReference>
<evidence type="ECO:0000313" key="2">
    <source>
        <dbReference type="Proteomes" id="UP000008311"/>
    </source>
</evidence>